<dbReference type="Pfam" id="PF16571">
    <property type="entry name" value="FBP_C"/>
    <property type="match status" value="1"/>
</dbReference>
<feature type="domain" description="Elongation factor G-binding protein C-terminal treble-clef zinc-finger" evidence="1">
    <location>
        <begin position="8"/>
        <end position="164"/>
    </location>
</feature>
<proteinExistence type="predicted"/>
<dbReference type="RefSeq" id="WP_270147345.1">
    <property type="nucleotide sequence ID" value="NZ_CP115450.1"/>
</dbReference>
<evidence type="ECO:0000259" key="1">
    <source>
        <dbReference type="Pfam" id="PF16571"/>
    </source>
</evidence>
<dbReference type="InterPro" id="IPR032330">
    <property type="entry name" value="EF-G-binding_C"/>
</dbReference>
<dbReference type="EMBL" id="CP115450">
    <property type="protein sequence ID" value="WBP89177.1"/>
    <property type="molecule type" value="Genomic_DNA"/>
</dbReference>
<evidence type="ECO:0000313" key="3">
    <source>
        <dbReference type="Proteomes" id="UP001212821"/>
    </source>
</evidence>
<protein>
    <submittedName>
        <fullName evidence="2">FBP domain-containing protein</fullName>
    </submittedName>
</protein>
<reference evidence="3" key="1">
    <citation type="submission" date="2022-12" db="EMBL/GenBank/DDBJ databases">
        <authorList>
            <person name="Mo P."/>
        </authorList>
    </citation>
    <scope>NUCLEOTIDE SEQUENCE [LARGE SCALE GENOMIC DNA]</scope>
    <source>
        <strain evidence="3">HUAS 3-15</strain>
    </source>
</reference>
<sequence length="167" mass="18515">MKALTDPEIRASFVNCTKGEASRIALPRYLAELPWEDMDFLGWRDPGAPNRSYIVAEHDGRLVGVALRFAQRTAGAHYGSMCSICLTTHVASGVSLMTARKARRVSDDEYASAGEYFCSDLACSLYVRDKKRANASGIRMKENLTTEEKITRTRANLSKFLTKVVTA</sequence>
<gene>
    <name evidence="2" type="ORF">O1G21_27255</name>
</gene>
<name>A0ABY7Q8W4_9ACTN</name>
<accession>A0ABY7Q8W4</accession>
<organism evidence="2 3">
    <name type="scientific">Kitasatospora cathayae</name>
    <dbReference type="NCBI Taxonomy" id="3004092"/>
    <lineage>
        <taxon>Bacteria</taxon>
        <taxon>Bacillati</taxon>
        <taxon>Actinomycetota</taxon>
        <taxon>Actinomycetes</taxon>
        <taxon>Kitasatosporales</taxon>
        <taxon>Streptomycetaceae</taxon>
        <taxon>Kitasatospora</taxon>
    </lineage>
</organism>
<dbReference type="Proteomes" id="UP001212821">
    <property type="component" value="Chromosome"/>
</dbReference>
<evidence type="ECO:0000313" key="2">
    <source>
        <dbReference type="EMBL" id="WBP89177.1"/>
    </source>
</evidence>
<keyword evidence="3" id="KW-1185">Reference proteome</keyword>